<keyword evidence="3" id="KW-1185">Reference proteome</keyword>
<evidence type="ECO:0000313" key="2">
    <source>
        <dbReference type="EMBL" id="RBP98183.1"/>
    </source>
</evidence>
<dbReference type="EMBL" id="PDCG01000002">
    <property type="protein sequence ID" value="RBP98183.1"/>
    <property type="molecule type" value="Genomic_DNA"/>
</dbReference>
<name>A0A366KAP3_9BIFI</name>
<proteinExistence type="predicted"/>
<gene>
    <name evidence="2" type="ORF">CRD60_03320</name>
</gene>
<accession>A0A366KAP3</accession>
<evidence type="ECO:0000259" key="1">
    <source>
        <dbReference type="Pfam" id="PF23234"/>
    </source>
</evidence>
<dbReference type="Proteomes" id="UP000252530">
    <property type="component" value="Unassembled WGS sequence"/>
</dbReference>
<dbReference type="Pfam" id="PF23234">
    <property type="entry name" value="WHD_4th_Lhr"/>
    <property type="match status" value="1"/>
</dbReference>
<evidence type="ECO:0000313" key="3">
    <source>
        <dbReference type="Proteomes" id="UP000252530"/>
    </source>
</evidence>
<organism evidence="2 3">
    <name type="scientific">Bifidobacterium aemilianum</name>
    <dbReference type="NCBI Taxonomy" id="2493120"/>
    <lineage>
        <taxon>Bacteria</taxon>
        <taxon>Bacillati</taxon>
        <taxon>Actinomycetota</taxon>
        <taxon>Actinomycetes</taxon>
        <taxon>Bifidobacteriales</taxon>
        <taxon>Bifidobacteriaceae</taxon>
        <taxon>Bifidobacterium</taxon>
    </lineage>
</organism>
<protein>
    <recommendedName>
        <fullName evidence="1">Large helicase-related protein winged-helix domain-containing protein</fullName>
    </recommendedName>
</protein>
<feature type="domain" description="Large helicase-related protein winged-helix" evidence="1">
    <location>
        <begin position="13"/>
        <end position="66"/>
    </location>
</feature>
<sequence length="66" mass="6854">MVKSADAAVGRAHQDLAQLEGLLDRYGLSASDLVDKEGLAGGFSGFSPLLKAMDGMGTIIRGLFVD</sequence>
<comment type="caution">
    <text evidence="2">The sequence shown here is derived from an EMBL/GenBank/DDBJ whole genome shotgun (WGS) entry which is preliminary data.</text>
</comment>
<reference evidence="2 3" key="1">
    <citation type="submission" date="2017-10" db="EMBL/GenBank/DDBJ databases">
        <title>Bifidobacterium xylocopum sp. nov. and Bifidobacterium aemilianum sp. nov., from the carpenter bee (Xylocopa violacea) digestive tract.</title>
        <authorList>
            <person name="Alberoni D."/>
            <person name="Baffoni L."/>
            <person name="Di Gioia D."/>
            <person name="Gaggia F."/>
            <person name="Biavati B."/>
        </authorList>
    </citation>
    <scope>NUCLEOTIDE SEQUENCE [LARGE SCALE GENOMIC DNA]</scope>
    <source>
        <strain evidence="2 3">XV10</strain>
    </source>
</reference>
<dbReference type="InterPro" id="IPR055367">
    <property type="entry name" value="WH4_Lhr"/>
</dbReference>
<dbReference type="AlphaFoldDB" id="A0A366KAP3"/>